<keyword evidence="5 7" id="KW-1133">Transmembrane helix</keyword>
<evidence type="ECO:0000259" key="8">
    <source>
        <dbReference type="PROSITE" id="PS50928"/>
    </source>
</evidence>
<feature type="transmembrane region" description="Helical" evidence="7">
    <location>
        <begin position="7"/>
        <end position="26"/>
    </location>
</feature>
<comment type="subcellular location">
    <subcellularLocation>
        <location evidence="1 7">Cell membrane</location>
        <topology evidence="1 7">Multi-pass membrane protein</topology>
    </subcellularLocation>
</comment>
<comment type="similarity">
    <text evidence="7">Belongs to the binding-protein-dependent transport system permease family.</text>
</comment>
<evidence type="ECO:0000256" key="3">
    <source>
        <dbReference type="ARBA" id="ARBA00022475"/>
    </source>
</evidence>
<dbReference type="PROSITE" id="PS50928">
    <property type="entry name" value="ABC_TM1"/>
    <property type="match status" value="1"/>
</dbReference>
<evidence type="ECO:0000313" key="9">
    <source>
        <dbReference type="EMBL" id="PPK48993.1"/>
    </source>
</evidence>
<dbReference type="InterPro" id="IPR035906">
    <property type="entry name" value="MetI-like_sf"/>
</dbReference>
<name>A0A2S6FZU9_9CLOT</name>
<dbReference type="OrthoDB" id="9809173at2"/>
<dbReference type="GO" id="GO:0055085">
    <property type="term" value="P:transmembrane transport"/>
    <property type="evidence" value="ECO:0007669"/>
    <property type="project" value="InterPro"/>
</dbReference>
<sequence length="289" mass="33431">MKKSKGFLYILPSLLILIVFQIYPVIKVLIMSFYTKFDYIKDIVYERGFDNYIYVLTDGDFYIALRNTFTYVAITVPLSIGLAIFIATLLNQNLKLKNFFRSAYFLPFVTSTVAISVGWRWIFNSDQGLVNLVLNTLGFASKQFLKSPEYTMPLLILLNIWKSLGYNVVIILAGLQNIDDRYYYAAKVDGASKWNIFREITLPLLSPIILFLSITSIIRGFKLFDEIFVLYDKSPGPLKSGMTIVYYIFNKFYMNWQFAVASSAAFILFIIILIFTLVQFKIAKKKVHY</sequence>
<dbReference type="GO" id="GO:0005886">
    <property type="term" value="C:plasma membrane"/>
    <property type="evidence" value="ECO:0007669"/>
    <property type="project" value="UniProtKB-SubCell"/>
</dbReference>
<gene>
    <name evidence="9" type="ORF">BD821_103121</name>
</gene>
<feature type="transmembrane region" description="Helical" evidence="7">
    <location>
        <begin position="256"/>
        <end position="278"/>
    </location>
</feature>
<feature type="transmembrane region" description="Helical" evidence="7">
    <location>
        <begin position="154"/>
        <end position="175"/>
    </location>
</feature>
<dbReference type="Pfam" id="PF00528">
    <property type="entry name" value="BPD_transp_1"/>
    <property type="match status" value="1"/>
</dbReference>
<keyword evidence="4 7" id="KW-0812">Transmembrane</keyword>
<feature type="domain" description="ABC transmembrane type-1" evidence="8">
    <location>
        <begin position="65"/>
        <end position="279"/>
    </location>
</feature>
<evidence type="ECO:0000256" key="1">
    <source>
        <dbReference type="ARBA" id="ARBA00004651"/>
    </source>
</evidence>
<keyword evidence="3" id="KW-1003">Cell membrane</keyword>
<dbReference type="AlphaFoldDB" id="A0A2S6FZU9"/>
<feature type="transmembrane region" description="Helical" evidence="7">
    <location>
        <begin position="102"/>
        <end position="122"/>
    </location>
</feature>
<keyword evidence="2 7" id="KW-0813">Transport</keyword>
<evidence type="ECO:0000256" key="5">
    <source>
        <dbReference type="ARBA" id="ARBA00022989"/>
    </source>
</evidence>
<evidence type="ECO:0000256" key="6">
    <source>
        <dbReference type="ARBA" id="ARBA00023136"/>
    </source>
</evidence>
<protein>
    <submittedName>
        <fullName evidence="9">Carbohydrate ABC transporter membrane protein 1 (CUT1 family)</fullName>
    </submittedName>
</protein>
<keyword evidence="6 7" id="KW-0472">Membrane</keyword>
<dbReference type="CDD" id="cd06261">
    <property type="entry name" value="TM_PBP2"/>
    <property type="match status" value="1"/>
</dbReference>
<reference evidence="9 10" key="1">
    <citation type="submission" date="2018-02" db="EMBL/GenBank/DDBJ databases">
        <title>Genomic Encyclopedia of Archaeal and Bacterial Type Strains, Phase II (KMG-II): from individual species to whole genera.</title>
        <authorList>
            <person name="Goeker M."/>
        </authorList>
    </citation>
    <scope>NUCLEOTIDE SEQUENCE [LARGE SCALE GENOMIC DNA]</scope>
    <source>
        <strain evidence="9 10">DSM 15099</strain>
    </source>
</reference>
<dbReference type="EMBL" id="PTIS01000003">
    <property type="protein sequence ID" value="PPK48993.1"/>
    <property type="molecule type" value="Genomic_DNA"/>
</dbReference>
<dbReference type="STRING" id="37659.GCA_000703125_02050"/>
<evidence type="ECO:0000313" key="10">
    <source>
        <dbReference type="Proteomes" id="UP000239863"/>
    </source>
</evidence>
<dbReference type="Gene3D" id="1.10.3720.10">
    <property type="entry name" value="MetI-like"/>
    <property type="match status" value="1"/>
</dbReference>
<dbReference type="InterPro" id="IPR051393">
    <property type="entry name" value="ABC_transporter_permease"/>
</dbReference>
<organism evidence="9 10">
    <name type="scientific">Clostridium algidicarnis DSM 15099</name>
    <dbReference type="NCBI Taxonomy" id="1121295"/>
    <lineage>
        <taxon>Bacteria</taxon>
        <taxon>Bacillati</taxon>
        <taxon>Bacillota</taxon>
        <taxon>Clostridia</taxon>
        <taxon>Eubacteriales</taxon>
        <taxon>Clostridiaceae</taxon>
        <taxon>Clostridium</taxon>
    </lineage>
</organism>
<accession>A0A2S6FZU9</accession>
<evidence type="ECO:0000256" key="4">
    <source>
        <dbReference type="ARBA" id="ARBA00022692"/>
    </source>
</evidence>
<dbReference type="Proteomes" id="UP000239863">
    <property type="component" value="Unassembled WGS sequence"/>
</dbReference>
<feature type="transmembrane region" description="Helical" evidence="7">
    <location>
        <begin position="69"/>
        <end position="90"/>
    </location>
</feature>
<comment type="caution">
    <text evidence="9">The sequence shown here is derived from an EMBL/GenBank/DDBJ whole genome shotgun (WGS) entry which is preliminary data.</text>
</comment>
<dbReference type="InterPro" id="IPR000515">
    <property type="entry name" value="MetI-like"/>
</dbReference>
<proteinExistence type="inferred from homology"/>
<evidence type="ECO:0000256" key="2">
    <source>
        <dbReference type="ARBA" id="ARBA00022448"/>
    </source>
</evidence>
<dbReference type="PANTHER" id="PTHR30193:SF37">
    <property type="entry name" value="INNER MEMBRANE ABC TRANSPORTER PERMEASE PROTEIN YCJO"/>
    <property type="match status" value="1"/>
</dbReference>
<evidence type="ECO:0000256" key="7">
    <source>
        <dbReference type="RuleBase" id="RU363032"/>
    </source>
</evidence>
<dbReference type="PANTHER" id="PTHR30193">
    <property type="entry name" value="ABC TRANSPORTER PERMEASE PROTEIN"/>
    <property type="match status" value="1"/>
</dbReference>
<feature type="transmembrane region" description="Helical" evidence="7">
    <location>
        <begin position="196"/>
        <end position="218"/>
    </location>
</feature>
<dbReference type="SUPFAM" id="SSF161098">
    <property type="entry name" value="MetI-like"/>
    <property type="match status" value="1"/>
</dbReference>